<organism evidence="2">
    <name type="scientific">mine drainage metagenome</name>
    <dbReference type="NCBI Taxonomy" id="410659"/>
    <lineage>
        <taxon>unclassified sequences</taxon>
        <taxon>metagenomes</taxon>
        <taxon>ecological metagenomes</taxon>
    </lineage>
</organism>
<dbReference type="PANTHER" id="PTHR43472">
    <property type="entry name" value="PHOSPHORIBOSYLAMINE--GLYCINE LIGASE"/>
    <property type="match status" value="1"/>
</dbReference>
<gene>
    <name evidence="2" type="ORF">B1B_03108</name>
</gene>
<dbReference type="SUPFAM" id="SSF52440">
    <property type="entry name" value="PreATP-grasp domain"/>
    <property type="match status" value="1"/>
</dbReference>
<feature type="domain" description="Phosphoribosylglycinamide synthetase N-terminal" evidence="1">
    <location>
        <begin position="1"/>
        <end position="95"/>
    </location>
</feature>
<keyword evidence="2" id="KW-0436">Ligase</keyword>
<protein>
    <submittedName>
        <fullName evidence="2">Phosphoribosylglycinamide synthetase domain protein</fullName>
        <ecNumber evidence="2">6.3.4.13</ecNumber>
    </submittedName>
</protein>
<dbReference type="GO" id="GO:0009113">
    <property type="term" value="P:purine nucleobase biosynthetic process"/>
    <property type="evidence" value="ECO:0007669"/>
    <property type="project" value="InterPro"/>
</dbReference>
<dbReference type="PANTHER" id="PTHR43472:SF1">
    <property type="entry name" value="PHOSPHORIBOSYLAMINE--GLYCINE LIGASE, CHLOROPLASTIC"/>
    <property type="match status" value="1"/>
</dbReference>
<evidence type="ECO:0000313" key="2">
    <source>
        <dbReference type="EMBL" id="EQD73644.1"/>
    </source>
</evidence>
<dbReference type="Gene3D" id="3.40.50.20">
    <property type="match status" value="1"/>
</dbReference>
<dbReference type="InterPro" id="IPR000115">
    <property type="entry name" value="PRibGlycinamide_synth"/>
</dbReference>
<dbReference type="AlphaFoldDB" id="T1CWS5"/>
<dbReference type="InterPro" id="IPR016185">
    <property type="entry name" value="PreATP-grasp_dom_sf"/>
</dbReference>
<dbReference type="Pfam" id="PF02844">
    <property type="entry name" value="GARS_N"/>
    <property type="match status" value="1"/>
</dbReference>
<proteinExistence type="predicted"/>
<dbReference type="EC" id="6.3.4.13" evidence="2"/>
<accession>T1CWS5</accession>
<dbReference type="GO" id="GO:0004637">
    <property type="term" value="F:phosphoribosylamine-glycine ligase activity"/>
    <property type="evidence" value="ECO:0007669"/>
    <property type="project" value="UniProtKB-EC"/>
</dbReference>
<evidence type="ECO:0000259" key="1">
    <source>
        <dbReference type="Pfam" id="PF02844"/>
    </source>
</evidence>
<dbReference type="InterPro" id="IPR020562">
    <property type="entry name" value="PRibGlycinamide_synth_N"/>
</dbReference>
<comment type="caution">
    <text evidence="2">The sequence shown here is derived from an EMBL/GenBank/DDBJ whole genome shotgun (WGS) entry which is preliminary data.</text>
</comment>
<reference evidence="2" key="1">
    <citation type="submission" date="2013-08" db="EMBL/GenBank/DDBJ databases">
        <authorList>
            <person name="Mendez C."/>
            <person name="Richter M."/>
            <person name="Ferrer M."/>
            <person name="Sanchez J."/>
        </authorList>
    </citation>
    <scope>NUCLEOTIDE SEQUENCE</scope>
</reference>
<feature type="non-terminal residue" evidence="2">
    <location>
        <position position="96"/>
    </location>
</feature>
<sequence length="96" mass="9666">MRVLVVGGGAREHAIAHTLSIAGAELVNIAPHTNPGIARLARATARSEITNSDAVVAFAERQEIDYAVIGPEAALAAGVADALRAAEISVVGPSAS</sequence>
<reference evidence="2" key="2">
    <citation type="journal article" date="2014" name="ISME J.">
        <title>Microbial stratification in low pH oxic and suboxic macroscopic growths along an acid mine drainage.</title>
        <authorList>
            <person name="Mendez-Garcia C."/>
            <person name="Mesa V."/>
            <person name="Sprenger R.R."/>
            <person name="Richter M."/>
            <person name="Diez M.S."/>
            <person name="Solano J."/>
            <person name="Bargiela R."/>
            <person name="Golyshina O.V."/>
            <person name="Manteca A."/>
            <person name="Ramos J.L."/>
            <person name="Gallego J.R."/>
            <person name="Llorente I."/>
            <person name="Martins Dos Santos V.A."/>
            <person name="Jensen O.N."/>
            <person name="Pelaez A.I."/>
            <person name="Sanchez J."/>
            <person name="Ferrer M."/>
        </authorList>
    </citation>
    <scope>NUCLEOTIDE SEQUENCE</scope>
</reference>
<dbReference type="EMBL" id="AUZY01001890">
    <property type="protein sequence ID" value="EQD73644.1"/>
    <property type="molecule type" value="Genomic_DNA"/>
</dbReference>
<name>T1CWS5_9ZZZZ</name>